<dbReference type="PROSITE" id="PS50882">
    <property type="entry name" value="YTH"/>
    <property type="match status" value="1"/>
</dbReference>
<evidence type="ECO:0000256" key="2">
    <source>
        <dbReference type="ARBA" id="ARBA00022840"/>
    </source>
</evidence>
<keyword evidence="2 3" id="KW-0067">ATP-binding</keyword>
<feature type="domain" description="YTH" evidence="5">
    <location>
        <begin position="513"/>
        <end position="644"/>
    </location>
</feature>
<name>A0ABR4CD37_9HELO</name>
<evidence type="ECO:0000313" key="7">
    <source>
        <dbReference type="Proteomes" id="UP001595075"/>
    </source>
</evidence>
<protein>
    <recommendedName>
        <fullName evidence="8">Kinase-like protein</fullName>
    </recommendedName>
</protein>
<dbReference type="Gene3D" id="1.10.510.10">
    <property type="entry name" value="Transferase(Phosphotransferase) domain 1"/>
    <property type="match status" value="1"/>
</dbReference>
<dbReference type="SMART" id="SM00220">
    <property type="entry name" value="S_TKc"/>
    <property type="match status" value="1"/>
</dbReference>
<dbReference type="Proteomes" id="UP001595075">
    <property type="component" value="Unassembled WGS sequence"/>
</dbReference>
<dbReference type="PROSITE" id="PS00108">
    <property type="entry name" value="PROTEIN_KINASE_ST"/>
    <property type="match status" value="1"/>
</dbReference>
<feature type="domain" description="Protein kinase" evidence="4">
    <location>
        <begin position="142"/>
        <end position="416"/>
    </location>
</feature>
<dbReference type="PANTHER" id="PTHR44167">
    <property type="entry name" value="OVARIAN-SPECIFIC SERINE/THREONINE-PROTEIN KINASE LOK-RELATED"/>
    <property type="match status" value="1"/>
</dbReference>
<evidence type="ECO:0000256" key="3">
    <source>
        <dbReference type="PROSITE-ProRule" id="PRU10141"/>
    </source>
</evidence>
<dbReference type="InterPro" id="IPR008271">
    <property type="entry name" value="Ser/Thr_kinase_AS"/>
</dbReference>
<gene>
    <name evidence="6" type="ORF">VTL71DRAFT_15956</name>
</gene>
<keyword evidence="7" id="KW-1185">Reference proteome</keyword>
<sequence length="646" mass="72918">MVSVDLVMLDGPDPTNEASLSTYFTIDPISAELIERSYNEEDITRISLLLAATDDGIWSRMPRLYTVLRRAGLLSLHNDFACLQITDSNFPFSAANLPQTLTFPQRSIFLQHQSCIMTSSTSLGDCEQGKHCTYQRPEQVPFRNMGILGSGGFAEVQRVASTLTRKTYARKIFHRKKFKDNLLEFENEIDILKQMRHEHIVKIIGSYTDPRYMALIMSPVADCDLSKFLKLAPKSLDGMSSLRTFFGCLATAVAYLHKNRIRHKDIKPSNVLVKDGNVLLTDFGLSRDCNNTRSTTEGPTARTAKYCAPEVADLLRRDFSSDMWSLGCVFLEMLTVLKGFTVDDITEFFSNNGSHAGPYCMNTEATKLWMKKLEDSHETEQENGPLTWIEHLLCEDRELRLKAYELVSEIVGYTSMSDRVGEFCGICCRIEDDDGSVMSDSLFVGKDEDVDGVLVKASVEDESRLWIDDPMSMTLTDAPVLRSPANVAIDDGAQTGAHTRGVEAEAPGENIPTRYFIMRSNSQLDIETSAAHNTWISNPKVNTSIDNAFKTHKRIMLFFSVVKSRKFCGAAEMTSAVDRQNTDPHWENDRWQGRFSLNWLSWNEVLYDDIRHLTHREDGGPRIAQTYDGVEICKSSGEEMMQRFGI</sequence>
<evidence type="ECO:0000256" key="1">
    <source>
        <dbReference type="ARBA" id="ARBA00022741"/>
    </source>
</evidence>
<dbReference type="EMBL" id="JAZHXI010000009">
    <property type="protein sequence ID" value="KAL2067858.1"/>
    <property type="molecule type" value="Genomic_DNA"/>
</dbReference>
<dbReference type="CDD" id="cd00180">
    <property type="entry name" value="PKc"/>
    <property type="match status" value="1"/>
</dbReference>
<dbReference type="CDD" id="cd21134">
    <property type="entry name" value="YTH"/>
    <property type="match status" value="1"/>
</dbReference>
<dbReference type="Gene3D" id="3.10.590.10">
    <property type="entry name" value="ph1033 like domains"/>
    <property type="match status" value="1"/>
</dbReference>
<reference evidence="6 7" key="1">
    <citation type="journal article" date="2024" name="Commun. Biol.">
        <title>Comparative genomic analysis of thermophilic fungi reveals convergent evolutionary adaptations and gene losses.</title>
        <authorList>
            <person name="Steindorff A.S."/>
            <person name="Aguilar-Pontes M.V."/>
            <person name="Robinson A.J."/>
            <person name="Andreopoulos B."/>
            <person name="LaButti K."/>
            <person name="Kuo A."/>
            <person name="Mondo S."/>
            <person name="Riley R."/>
            <person name="Otillar R."/>
            <person name="Haridas S."/>
            <person name="Lipzen A."/>
            <person name="Grimwood J."/>
            <person name="Schmutz J."/>
            <person name="Clum A."/>
            <person name="Reid I.D."/>
            <person name="Moisan M.C."/>
            <person name="Butler G."/>
            <person name="Nguyen T.T.M."/>
            <person name="Dewar K."/>
            <person name="Conant G."/>
            <person name="Drula E."/>
            <person name="Henrissat B."/>
            <person name="Hansel C."/>
            <person name="Singer S."/>
            <person name="Hutchinson M.I."/>
            <person name="de Vries R.P."/>
            <person name="Natvig D.O."/>
            <person name="Powell A.J."/>
            <person name="Tsang A."/>
            <person name="Grigoriev I.V."/>
        </authorList>
    </citation>
    <scope>NUCLEOTIDE SEQUENCE [LARGE SCALE GENOMIC DNA]</scope>
    <source>
        <strain evidence="6 7">CBS 494.80</strain>
    </source>
</reference>
<feature type="binding site" evidence="3">
    <location>
        <position position="171"/>
    </location>
    <ligand>
        <name>ATP</name>
        <dbReference type="ChEBI" id="CHEBI:30616"/>
    </ligand>
</feature>
<dbReference type="PROSITE" id="PS50011">
    <property type="entry name" value="PROTEIN_KINASE_DOM"/>
    <property type="match status" value="1"/>
</dbReference>
<evidence type="ECO:0008006" key="8">
    <source>
        <dbReference type="Google" id="ProtNLM"/>
    </source>
</evidence>
<keyword evidence="1 3" id="KW-0547">Nucleotide-binding</keyword>
<evidence type="ECO:0000259" key="4">
    <source>
        <dbReference type="PROSITE" id="PS50011"/>
    </source>
</evidence>
<dbReference type="InterPro" id="IPR011009">
    <property type="entry name" value="Kinase-like_dom_sf"/>
</dbReference>
<organism evidence="6 7">
    <name type="scientific">Oculimacula yallundae</name>
    <dbReference type="NCBI Taxonomy" id="86028"/>
    <lineage>
        <taxon>Eukaryota</taxon>
        <taxon>Fungi</taxon>
        <taxon>Dikarya</taxon>
        <taxon>Ascomycota</taxon>
        <taxon>Pezizomycotina</taxon>
        <taxon>Leotiomycetes</taxon>
        <taxon>Helotiales</taxon>
        <taxon>Ploettnerulaceae</taxon>
        <taxon>Oculimacula</taxon>
    </lineage>
</organism>
<dbReference type="Pfam" id="PF04146">
    <property type="entry name" value="YTH"/>
    <property type="match status" value="1"/>
</dbReference>
<dbReference type="PANTHER" id="PTHR44167:SF24">
    <property type="entry name" value="SERINE_THREONINE-PROTEIN KINASE CHK2"/>
    <property type="match status" value="1"/>
</dbReference>
<dbReference type="InterPro" id="IPR017441">
    <property type="entry name" value="Protein_kinase_ATP_BS"/>
</dbReference>
<dbReference type="PROSITE" id="PS00107">
    <property type="entry name" value="PROTEIN_KINASE_ATP"/>
    <property type="match status" value="1"/>
</dbReference>
<accession>A0ABR4CD37</accession>
<evidence type="ECO:0000313" key="6">
    <source>
        <dbReference type="EMBL" id="KAL2067858.1"/>
    </source>
</evidence>
<comment type="caution">
    <text evidence="6">The sequence shown here is derived from an EMBL/GenBank/DDBJ whole genome shotgun (WGS) entry which is preliminary data.</text>
</comment>
<dbReference type="InterPro" id="IPR000719">
    <property type="entry name" value="Prot_kinase_dom"/>
</dbReference>
<dbReference type="InterPro" id="IPR007275">
    <property type="entry name" value="YTH_domain"/>
</dbReference>
<evidence type="ECO:0000259" key="5">
    <source>
        <dbReference type="PROSITE" id="PS50882"/>
    </source>
</evidence>
<proteinExistence type="predicted"/>
<dbReference type="SUPFAM" id="SSF56112">
    <property type="entry name" value="Protein kinase-like (PK-like)"/>
    <property type="match status" value="1"/>
</dbReference>
<dbReference type="Pfam" id="PF00069">
    <property type="entry name" value="Pkinase"/>
    <property type="match status" value="1"/>
</dbReference>